<evidence type="ECO:0008006" key="4">
    <source>
        <dbReference type="Google" id="ProtNLM"/>
    </source>
</evidence>
<gene>
    <name evidence="2" type="ORF">EV192_116195</name>
</gene>
<dbReference type="RefSeq" id="WP_207926866.1">
    <property type="nucleotide sequence ID" value="NZ_SLWS01000016.1"/>
</dbReference>
<name>A0A4R2IU17_9PSEU</name>
<evidence type="ECO:0000256" key="1">
    <source>
        <dbReference type="ARBA" id="ARBA00023172"/>
    </source>
</evidence>
<dbReference type="Gene3D" id="1.10.443.10">
    <property type="entry name" value="Intergrase catalytic core"/>
    <property type="match status" value="1"/>
</dbReference>
<dbReference type="InterPro" id="IPR011010">
    <property type="entry name" value="DNA_brk_join_enz"/>
</dbReference>
<evidence type="ECO:0000313" key="2">
    <source>
        <dbReference type="EMBL" id="TCO48142.1"/>
    </source>
</evidence>
<accession>A0A4R2IU17</accession>
<reference evidence="2 3" key="1">
    <citation type="submission" date="2019-03" db="EMBL/GenBank/DDBJ databases">
        <title>Genomic Encyclopedia of Type Strains, Phase IV (KMG-IV): sequencing the most valuable type-strain genomes for metagenomic binning, comparative biology and taxonomic classification.</title>
        <authorList>
            <person name="Goeker M."/>
        </authorList>
    </citation>
    <scope>NUCLEOTIDE SEQUENCE [LARGE SCALE GENOMIC DNA]</scope>
    <source>
        <strain evidence="2 3">DSM 45934</strain>
    </source>
</reference>
<proteinExistence type="predicted"/>
<keyword evidence="3" id="KW-1185">Reference proteome</keyword>
<comment type="caution">
    <text evidence="2">The sequence shown here is derived from an EMBL/GenBank/DDBJ whole genome shotgun (WGS) entry which is preliminary data.</text>
</comment>
<sequence>MTDNDIAEAAAAATTPATRLTLALAAIHAARTTDIGQLLIDDIDLGNRRLTVAGRTRPLDDLTHEALLDWLDYRRATWPNTANPHLLINRLTAVRTCPVGRVWITKAFWGLEATLDRLHADRQLEESLTHGPDPLHLAAVFGLSPGTAIRYAAAARQLLDTPAEQHDPHS</sequence>
<dbReference type="AlphaFoldDB" id="A0A4R2IU17"/>
<dbReference type="GO" id="GO:0006310">
    <property type="term" value="P:DNA recombination"/>
    <property type="evidence" value="ECO:0007669"/>
    <property type="project" value="UniProtKB-KW"/>
</dbReference>
<organism evidence="2 3">
    <name type="scientific">Actinocrispum wychmicini</name>
    <dbReference type="NCBI Taxonomy" id="1213861"/>
    <lineage>
        <taxon>Bacteria</taxon>
        <taxon>Bacillati</taxon>
        <taxon>Actinomycetota</taxon>
        <taxon>Actinomycetes</taxon>
        <taxon>Pseudonocardiales</taxon>
        <taxon>Pseudonocardiaceae</taxon>
        <taxon>Actinocrispum</taxon>
    </lineage>
</organism>
<dbReference type="EMBL" id="SLWS01000016">
    <property type="protein sequence ID" value="TCO48142.1"/>
    <property type="molecule type" value="Genomic_DNA"/>
</dbReference>
<dbReference type="GO" id="GO:0003677">
    <property type="term" value="F:DNA binding"/>
    <property type="evidence" value="ECO:0007669"/>
    <property type="project" value="InterPro"/>
</dbReference>
<protein>
    <recommendedName>
        <fullName evidence="4">Phage integrase family protein</fullName>
    </recommendedName>
</protein>
<dbReference type="SUPFAM" id="SSF56349">
    <property type="entry name" value="DNA breaking-rejoining enzymes"/>
    <property type="match status" value="1"/>
</dbReference>
<evidence type="ECO:0000313" key="3">
    <source>
        <dbReference type="Proteomes" id="UP000295680"/>
    </source>
</evidence>
<dbReference type="Proteomes" id="UP000295680">
    <property type="component" value="Unassembled WGS sequence"/>
</dbReference>
<dbReference type="GO" id="GO:0015074">
    <property type="term" value="P:DNA integration"/>
    <property type="evidence" value="ECO:0007669"/>
    <property type="project" value="InterPro"/>
</dbReference>
<dbReference type="InterPro" id="IPR013762">
    <property type="entry name" value="Integrase-like_cat_sf"/>
</dbReference>
<keyword evidence="1" id="KW-0233">DNA recombination</keyword>